<comment type="caution">
    <text evidence="1">The sequence shown here is derived from an EMBL/GenBank/DDBJ whole genome shotgun (WGS) entry which is preliminary data.</text>
</comment>
<dbReference type="Proteomes" id="UP000285405">
    <property type="component" value="Unassembled WGS sequence"/>
</dbReference>
<reference evidence="1 2" key="1">
    <citation type="journal article" date="2018" name="BMC Genomics">
        <title>Comparative genome analyses reveal sequence features reflecting distinct modes of host-adaptation between dicot and monocot powdery mildew.</title>
        <authorList>
            <person name="Wu Y."/>
            <person name="Ma X."/>
            <person name="Pan Z."/>
            <person name="Kale S.D."/>
            <person name="Song Y."/>
            <person name="King H."/>
            <person name="Zhang Q."/>
            <person name="Presley C."/>
            <person name="Deng X."/>
            <person name="Wei C.I."/>
            <person name="Xiao S."/>
        </authorList>
    </citation>
    <scope>NUCLEOTIDE SEQUENCE [LARGE SCALE GENOMIC DNA]</scope>
    <source>
        <strain evidence="1">UCSC1</strain>
    </source>
</reference>
<protein>
    <submittedName>
        <fullName evidence="1">Uncharacterized protein</fullName>
    </submittedName>
</protein>
<feature type="non-terminal residue" evidence="1">
    <location>
        <position position="54"/>
    </location>
</feature>
<sequence length="54" mass="6345">MDDAVNEENQAINHERQGSTSIIEIETQRLIFDFYPEKQRVQTKVFISHENPPT</sequence>
<dbReference type="AlphaFoldDB" id="A0A420HIK2"/>
<proteinExistence type="predicted"/>
<evidence type="ECO:0000313" key="1">
    <source>
        <dbReference type="EMBL" id="RKF57247.1"/>
    </source>
</evidence>
<dbReference type="EMBL" id="MCBR01019114">
    <property type="protein sequence ID" value="RKF57247.1"/>
    <property type="molecule type" value="Genomic_DNA"/>
</dbReference>
<evidence type="ECO:0000313" key="2">
    <source>
        <dbReference type="Proteomes" id="UP000285405"/>
    </source>
</evidence>
<name>A0A420HIK2_9PEZI</name>
<accession>A0A420HIK2</accession>
<gene>
    <name evidence="1" type="ORF">GcC1_191009</name>
</gene>
<organism evidence="1 2">
    <name type="scientific">Golovinomyces cichoracearum</name>
    <dbReference type="NCBI Taxonomy" id="62708"/>
    <lineage>
        <taxon>Eukaryota</taxon>
        <taxon>Fungi</taxon>
        <taxon>Dikarya</taxon>
        <taxon>Ascomycota</taxon>
        <taxon>Pezizomycotina</taxon>
        <taxon>Leotiomycetes</taxon>
        <taxon>Erysiphales</taxon>
        <taxon>Erysiphaceae</taxon>
        <taxon>Golovinomyces</taxon>
    </lineage>
</organism>